<proteinExistence type="predicted"/>
<evidence type="ECO:0000313" key="2">
    <source>
        <dbReference type="EMBL" id="KAH9832003.1"/>
    </source>
</evidence>
<comment type="caution">
    <text evidence="2">The sequence shown here is derived from an EMBL/GenBank/DDBJ whole genome shotgun (WGS) entry which is preliminary data.</text>
</comment>
<evidence type="ECO:0000313" key="3">
    <source>
        <dbReference type="Proteomes" id="UP000814176"/>
    </source>
</evidence>
<dbReference type="SUPFAM" id="SSF81383">
    <property type="entry name" value="F-box domain"/>
    <property type="match status" value="1"/>
</dbReference>
<accession>A0ABQ8K4Z9</accession>
<dbReference type="RefSeq" id="XP_047775049.1">
    <property type="nucleotide sequence ID" value="XM_047917463.1"/>
</dbReference>
<dbReference type="InterPro" id="IPR036047">
    <property type="entry name" value="F-box-like_dom_sf"/>
</dbReference>
<dbReference type="GeneID" id="71998195"/>
<evidence type="ECO:0000256" key="1">
    <source>
        <dbReference type="SAM" id="MobiDB-lite"/>
    </source>
</evidence>
<dbReference type="Proteomes" id="UP000814176">
    <property type="component" value="Unassembled WGS sequence"/>
</dbReference>
<protein>
    <recommendedName>
        <fullName evidence="4">F-box domain-containing protein</fullName>
    </recommendedName>
</protein>
<dbReference type="EMBL" id="JADCUA010000023">
    <property type="protein sequence ID" value="KAH9832003.1"/>
    <property type="molecule type" value="Genomic_DNA"/>
</dbReference>
<gene>
    <name evidence="2" type="ORF">C8Q71DRAFT_276747</name>
</gene>
<organism evidence="2 3">
    <name type="scientific">Rhodofomes roseus</name>
    <dbReference type="NCBI Taxonomy" id="34475"/>
    <lineage>
        <taxon>Eukaryota</taxon>
        <taxon>Fungi</taxon>
        <taxon>Dikarya</taxon>
        <taxon>Basidiomycota</taxon>
        <taxon>Agaricomycotina</taxon>
        <taxon>Agaricomycetes</taxon>
        <taxon>Polyporales</taxon>
        <taxon>Rhodofomes</taxon>
    </lineage>
</organism>
<name>A0ABQ8K4Z9_9APHY</name>
<sequence>MPCYLPIEVAENIIDFHKFDPPTLLVCALVCRKWAPRSRYHLQQKSTLTIRSAAELKLIGQLLTFRRSRGLFAKVRLLRIVDDPSGTFVHRLSTCLPGQFLPEVATVILEGVDGATFRPHGDFFIWLSQLSFVTALCLHRCILRPVAHALRIARNLPKLRRLLGKHRNLDAVGESVVPLDNVLVGTESDPKLHEEAHQDMHHSSLETVLLVQSYRKSHIRRANTLSTPSLPGRVATPRRALSEGGGMPSPSRRDERLTERMYWCEDPENHIQYYSHLSHQMMEIDRARHKSTATYAFRLRRDALYITLSRKQSHILKACIWTRESDTCGRITQEGGCHRSAE</sequence>
<feature type="region of interest" description="Disordered" evidence="1">
    <location>
        <begin position="225"/>
        <end position="255"/>
    </location>
</feature>
<evidence type="ECO:0008006" key="4">
    <source>
        <dbReference type="Google" id="ProtNLM"/>
    </source>
</evidence>
<reference evidence="2 3" key="1">
    <citation type="journal article" date="2021" name="Environ. Microbiol.">
        <title>Gene family expansions and transcriptome signatures uncover fungal adaptations to wood decay.</title>
        <authorList>
            <person name="Hage H."/>
            <person name="Miyauchi S."/>
            <person name="Viragh M."/>
            <person name="Drula E."/>
            <person name="Min B."/>
            <person name="Chaduli D."/>
            <person name="Navarro D."/>
            <person name="Favel A."/>
            <person name="Norest M."/>
            <person name="Lesage-Meessen L."/>
            <person name="Balint B."/>
            <person name="Merenyi Z."/>
            <person name="de Eugenio L."/>
            <person name="Morin E."/>
            <person name="Martinez A.T."/>
            <person name="Baldrian P."/>
            <person name="Stursova M."/>
            <person name="Martinez M.J."/>
            <person name="Novotny C."/>
            <person name="Magnuson J.K."/>
            <person name="Spatafora J.W."/>
            <person name="Maurice S."/>
            <person name="Pangilinan J."/>
            <person name="Andreopoulos W."/>
            <person name="LaButti K."/>
            <person name="Hundley H."/>
            <person name="Na H."/>
            <person name="Kuo A."/>
            <person name="Barry K."/>
            <person name="Lipzen A."/>
            <person name="Henrissat B."/>
            <person name="Riley R."/>
            <person name="Ahrendt S."/>
            <person name="Nagy L.G."/>
            <person name="Grigoriev I.V."/>
            <person name="Martin F."/>
            <person name="Rosso M.N."/>
        </authorList>
    </citation>
    <scope>NUCLEOTIDE SEQUENCE [LARGE SCALE GENOMIC DNA]</scope>
    <source>
        <strain evidence="2 3">CIRM-BRFM 1785</strain>
    </source>
</reference>
<keyword evidence="3" id="KW-1185">Reference proteome</keyword>